<dbReference type="RefSeq" id="WP_098696704.1">
    <property type="nucleotide sequence ID" value="NZ_CP023778.1"/>
</dbReference>
<proteinExistence type="predicted"/>
<protein>
    <submittedName>
        <fullName evidence="1">Uncharacterized protein</fullName>
    </submittedName>
</protein>
<dbReference type="EMBL" id="CP023778">
    <property type="protein sequence ID" value="ATL69693.1"/>
    <property type="molecule type" value="Genomic_DNA"/>
</dbReference>
<dbReference type="Proteomes" id="UP000221961">
    <property type="component" value="Chromosome"/>
</dbReference>
<dbReference type="GeneID" id="88361435"/>
<name>A0A291RQE1_9NOCA</name>
<dbReference type="KEGG" id="ntp:CRH09_29520"/>
<accession>A0A291RQE1</accession>
<organism evidence="1 2">
    <name type="scientific">Nocardia terpenica</name>
    <dbReference type="NCBI Taxonomy" id="455432"/>
    <lineage>
        <taxon>Bacteria</taxon>
        <taxon>Bacillati</taxon>
        <taxon>Actinomycetota</taxon>
        <taxon>Actinomycetes</taxon>
        <taxon>Mycobacteriales</taxon>
        <taxon>Nocardiaceae</taxon>
        <taxon>Nocardia</taxon>
    </lineage>
</organism>
<sequence length="157" mass="17069">MIVGSRYFFDEQAAVLAALVNSPDPCTAAELAHLTGLPADGRVGSSIPAILALLEKDNTVRRGKPAWTLTTAAPENPAAGEHRLTGTEIRALLTMRSVPWPRTSHGLARAVDSPYAPMTRAVNWLAFHRPQWVESVPTWEFAPDIRIPGRPVAREGK</sequence>
<dbReference type="AlphaFoldDB" id="A0A291RQE1"/>
<evidence type="ECO:0000313" key="2">
    <source>
        <dbReference type="Proteomes" id="UP000221961"/>
    </source>
</evidence>
<gene>
    <name evidence="1" type="ORF">CRH09_29520</name>
</gene>
<reference evidence="1 2" key="1">
    <citation type="submission" date="2017-10" db="EMBL/GenBank/DDBJ databases">
        <title>Comparative genomics between pathogenic Norcardia.</title>
        <authorList>
            <person name="Zeng L."/>
        </authorList>
    </citation>
    <scope>NUCLEOTIDE SEQUENCE [LARGE SCALE GENOMIC DNA]</scope>
    <source>
        <strain evidence="1 2">NC_YFY_NT001</strain>
    </source>
</reference>
<evidence type="ECO:0000313" key="1">
    <source>
        <dbReference type="EMBL" id="ATL69693.1"/>
    </source>
</evidence>